<dbReference type="EMBL" id="EF103447">
    <property type="protein sequence ID" value="ABK97398.1"/>
    <property type="molecule type" value="Genomic_DNA"/>
</dbReference>
<evidence type="ECO:0000256" key="2">
    <source>
        <dbReference type="ARBA" id="ARBA00010742"/>
    </source>
</evidence>
<dbReference type="PANTHER" id="PTHR30024:SF47">
    <property type="entry name" value="TAURINE-BINDING PERIPLASMIC PROTEIN"/>
    <property type="match status" value="1"/>
</dbReference>
<accession>A8QNM1</accession>
<comment type="similarity">
    <text evidence="2">Belongs to the bacterial solute-binding protein SsuA/TauA family.</text>
</comment>
<comment type="subcellular location">
    <subcellularLocation>
        <location evidence="1">Periplasm</location>
    </subcellularLocation>
</comment>
<dbReference type="PANTHER" id="PTHR30024">
    <property type="entry name" value="ALIPHATIC SULFONATES-BINDING PROTEIN-RELATED"/>
    <property type="match status" value="1"/>
</dbReference>
<dbReference type="SUPFAM" id="SSF53850">
    <property type="entry name" value="Periplasmic binding protein-like II"/>
    <property type="match status" value="1"/>
</dbReference>
<evidence type="ECO:0000256" key="3">
    <source>
        <dbReference type="ARBA" id="ARBA00022729"/>
    </source>
</evidence>
<dbReference type="Gene3D" id="3.40.190.10">
    <property type="entry name" value="Periplasmic binding protein-like II"/>
    <property type="match status" value="2"/>
</dbReference>
<keyword evidence="3" id="KW-0732">Signal</keyword>
<evidence type="ECO:0000256" key="1">
    <source>
        <dbReference type="ARBA" id="ARBA00004418"/>
    </source>
</evidence>
<dbReference type="Pfam" id="PF13379">
    <property type="entry name" value="NMT1_2"/>
    <property type="match status" value="1"/>
</dbReference>
<sequence>MISSSNFFKQSIVEIFMMNNLFKSIGLVFISSLFLSQSVFAEVGFGKPGEPVNLVVGYQPYYTESWSGVVINGKKLWKKHLPSGSKVDFEIGLQGSVIVGKMLGEKNHIGYMGDMPSIVASMREKQVDLRMISVLGTSKQQCNIFLVPNNAPQFSSGIEAVKWMDGKRIAAPHGACTDRFALLAFEQAGIKPSKYLNQNIENITKNLEAGKISGAAIWEPTASKIEMLGIARRAATGADFEGDDAGDAGFLVMMNEIIQTRPDVHRGWLEAELDAQLFLADTDNANEVAKMADDQTEGMDRKILWASLYRDENRVNKLTLDFVFNDKVRNMLNASAAFLAGKKKFGKRTTLRPQAVYDEVARQVLADRGLKSPLGKIDGVPLSEYRP</sequence>
<evidence type="ECO:0000313" key="4">
    <source>
        <dbReference type="EMBL" id="ABK97398.1"/>
    </source>
</evidence>
<gene>
    <name evidence="4" type="primary">msmE</name>
</gene>
<dbReference type="GO" id="GO:0042918">
    <property type="term" value="P:alkanesulfonate transmembrane transport"/>
    <property type="evidence" value="ECO:0007669"/>
    <property type="project" value="TreeGrafter"/>
</dbReference>
<proteinExistence type="inferred from homology"/>
<reference evidence="4" key="1">
    <citation type="journal article" date="2009" name="J. Basic Microbiol.">
        <title>Evidence of methanesulfonate utilizers in the Sargasso Sea metagenome.</title>
        <authorList>
            <person name="Leitao E."/>
            <person name="Moradas-Ferreira P."/>
            <person name="De Marco P."/>
        </authorList>
    </citation>
    <scope>NUCLEOTIDE SEQUENCE</scope>
</reference>
<dbReference type="AlphaFoldDB" id="A8QNM1"/>
<name>A8QNM1_9BACT</name>
<protein>
    <submittedName>
        <fullName evidence="4">MsmE</fullName>
    </submittedName>
</protein>
<organism evidence="4">
    <name type="scientific">uncultured bacterium Sargasso-2222818</name>
    <dbReference type="NCBI Taxonomy" id="414118"/>
    <lineage>
        <taxon>Bacteria</taxon>
        <taxon>environmental samples</taxon>
    </lineage>
</organism>
<dbReference type="GO" id="GO:0042597">
    <property type="term" value="C:periplasmic space"/>
    <property type="evidence" value="ECO:0007669"/>
    <property type="project" value="UniProtKB-SubCell"/>
</dbReference>